<evidence type="ECO:0000313" key="2">
    <source>
        <dbReference type="EMBL" id="KAK3058319.1"/>
    </source>
</evidence>
<dbReference type="InterPro" id="IPR050587">
    <property type="entry name" value="GNT1/Glycosyltrans_8"/>
</dbReference>
<dbReference type="EMBL" id="JAWDJX010000002">
    <property type="protein sequence ID" value="KAK3058319.1"/>
    <property type="molecule type" value="Genomic_DNA"/>
</dbReference>
<dbReference type="PANTHER" id="PTHR11183">
    <property type="entry name" value="GLYCOGENIN SUBFAMILY MEMBER"/>
    <property type="match status" value="1"/>
</dbReference>
<gene>
    <name evidence="2" type="ORF">LTR09_001397</name>
</gene>
<dbReference type="Proteomes" id="UP001271007">
    <property type="component" value="Unassembled WGS sequence"/>
</dbReference>
<comment type="caution">
    <text evidence="2">The sequence shown here is derived from an EMBL/GenBank/DDBJ whole genome shotgun (WGS) entry which is preliminary data.</text>
</comment>
<organism evidence="2 3">
    <name type="scientific">Extremus antarcticus</name>
    <dbReference type="NCBI Taxonomy" id="702011"/>
    <lineage>
        <taxon>Eukaryota</taxon>
        <taxon>Fungi</taxon>
        <taxon>Dikarya</taxon>
        <taxon>Ascomycota</taxon>
        <taxon>Pezizomycotina</taxon>
        <taxon>Dothideomycetes</taxon>
        <taxon>Dothideomycetidae</taxon>
        <taxon>Mycosphaerellales</taxon>
        <taxon>Extremaceae</taxon>
        <taxon>Extremus</taxon>
    </lineage>
</organism>
<evidence type="ECO:0008006" key="4">
    <source>
        <dbReference type="Google" id="ProtNLM"/>
    </source>
</evidence>
<name>A0AAJ0GIP2_9PEZI</name>
<evidence type="ECO:0000313" key="3">
    <source>
        <dbReference type="Proteomes" id="UP001271007"/>
    </source>
</evidence>
<proteinExistence type="predicted"/>
<reference evidence="2" key="1">
    <citation type="submission" date="2023-04" db="EMBL/GenBank/DDBJ databases">
        <title>Black Yeasts Isolated from many extreme environments.</title>
        <authorList>
            <person name="Coleine C."/>
            <person name="Stajich J.E."/>
            <person name="Selbmann L."/>
        </authorList>
    </citation>
    <scope>NUCLEOTIDE SEQUENCE</scope>
    <source>
        <strain evidence="2">CCFEE 5312</strain>
    </source>
</reference>
<feature type="transmembrane region" description="Helical" evidence="1">
    <location>
        <begin position="33"/>
        <end position="53"/>
    </location>
</feature>
<protein>
    <recommendedName>
        <fullName evidence="4">Nucleotide-diphospho-sugar transferase</fullName>
    </recommendedName>
</protein>
<dbReference type="SUPFAM" id="SSF53448">
    <property type="entry name" value="Nucleotide-diphospho-sugar transferases"/>
    <property type="match status" value="1"/>
</dbReference>
<sequence length="386" mass="44652">MGATFEYNDDDDHGVPILQIPARSRSQRLRITYLRYRKTLLLFGAIALLLYLFRGGEKDSTDWSRLAYVQYATDTHTLCNALMIFEALKRLGSKADRALLYPEEWDSPSSGSDARNGQMLKRARKDYGVKLRPIQLLSINGPAEPGTFKHPSDYGTSITKFRLFELDEYDRVLHFDGDSILQQHLDELFQLPPTAMAMVRAYWSDRPRDSWPLATTLMLLKPDIAETKNLYETLQWRRLQPDRDDSRHYDSDLLNDRFGSSALVLPHRPYLLQTSEFRWDDHSAWLGSYGAPASAVKWDPHIALAEAKLIHFSDWPLPKPWVMWPRDGLTEIQPSCGGSHVASCDEREIWKQLYEDFRRRRRDICKILSVPAPQDWAKYKNETGAS</sequence>
<keyword evidence="3" id="KW-1185">Reference proteome</keyword>
<keyword evidence="1" id="KW-0812">Transmembrane</keyword>
<accession>A0AAJ0GIP2</accession>
<evidence type="ECO:0000256" key="1">
    <source>
        <dbReference type="SAM" id="Phobius"/>
    </source>
</evidence>
<keyword evidence="1" id="KW-0472">Membrane</keyword>
<dbReference type="InterPro" id="IPR029044">
    <property type="entry name" value="Nucleotide-diphossugar_trans"/>
</dbReference>
<keyword evidence="1" id="KW-1133">Transmembrane helix</keyword>
<dbReference type="Gene3D" id="3.90.550.10">
    <property type="entry name" value="Spore Coat Polysaccharide Biosynthesis Protein SpsA, Chain A"/>
    <property type="match status" value="1"/>
</dbReference>
<dbReference type="AlphaFoldDB" id="A0AAJ0GIP2"/>